<keyword evidence="1" id="KW-0812">Transmembrane</keyword>
<evidence type="ECO:0000313" key="2">
    <source>
        <dbReference type="EMBL" id="QDV35614.1"/>
    </source>
</evidence>
<feature type="transmembrane region" description="Helical" evidence="1">
    <location>
        <begin position="6"/>
        <end position="24"/>
    </location>
</feature>
<reference evidence="2 3" key="1">
    <citation type="submission" date="2019-02" db="EMBL/GenBank/DDBJ databases">
        <title>Deep-cultivation of Planctomycetes and their phenomic and genomic characterization uncovers novel biology.</title>
        <authorList>
            <person name="Wiegand S."/>
            <person name="Jogler M."/>
            <person name="Boedeker C."/>
            <person name="Pinto D."/>
            <person name="Vollmers J."/>
            <person name="Rivas-Marin E."/>
            <person name="Kohn T."/>
            <person name="Peeters S.H."/>
            <person name="Heuer A."/>
            <person name="Rast P."/>
            <person name="Oberbeckmann S."/>
            <person name="Bunk B."/>
            <person name="Jeske O."/>
            <person name="Meyerdierks A."/>
            <person name="Storesund J.E."/>
            <person name="Kallscheuer N."/>
            <person name="Luecker S."/>
            <person name="Lage O.M."/>
            <person name="Pohl T."/>
            <person name="Merkel B.J."/>
            <person name="Hornburger P."/>
            <person name="Mueller R.-W."/>
            <person name="Bruemmer F."/>
            <person name="Labrenz M."/>
            <person name="Spormann A.M."/>
            <person name="Op den Camp H."/>
            <person name="Overmann J."/>
            <person name="Amann R."/>
            <person name="Jetten M.S.M."/>
            <person name="Mascher T."/>
            <person name="Medema M.H."/>
            <person name="Devos D.P."/>
            <person name="Kaster A.-K."/>
            <person name="Ovreas L."/>
            <person name="Rohde M."/>
            <person name="Galperin M.Y."/>
            <person name="Jogler C."/>
        </authorList>
    </citation>
    <scope>NUCLEOTIDE SEQUENCE [LARGE SCALE GENOMIC DNA]</scope>
    <source>
        <strain evidence="2 3">ElP</strain>
    </source>
</reference>
<dbReference type="KEGG" id="tpla:ElP_35180"/>
<gene>
    <name evidence="2" type="ORF">ElP_35180</name>
</gene>
<keyword evidence="1" id="KW-0472">Membrane</keyword>
<feature type="transmembrane region" description="Helical" evidence="1">
    <location>
        <begin position="66"/>
        <end position="85"/>
    </location>
</feature>
<proteinExistence type="predicted"/>
<keyword evidence="1" id="KW-1133">Transmembrane helix</keyword>
<protein>
    <submittedName>
        <fullName evidence="2">Uncharacterized protein</fullName>
    </submittedName>
</protein>
<evidence type="ECO:0000256" key="1">
    <source>
        <dbReference type="SAM" id="Phobius"/>
    </source>
</evidence>
<keyword evidence="3" id="KW-1185">Reference proteome</keyword>
<feature type="transmembrane region" description="Helical" evidence="1">
    <location>
        <begin position="40"/>
        <end position="60"/>
    </location>
</feature>
<name>A0A518H427_9BACT</name>
<organism evidence="2 3">
    <name type="scientific">Tautonia plasticadhaerens</name>
    <dbReference type="NCBI Taxonomy" id="2527974"/>
    <lineage>
        <taxon>Bacteria</taxon>
        <taxon>Pseudomonadati</taxon>
        <taxon>Planctomycetota</taxon>
        <taxon>Planctomycetia</taxon>
        <taxon>Isosphaerales</taxon>
        <taxon>Isosphaeraceae</taxon>
        <taxon>Tautonia</taxon>
    </lineage>
</organism>
<evidence type="ECO:0000313" key="3">
    <source>
        <dbReference type="Proteomes" id="UP000317835"/>
    </source>
</evidence>
<accession>A0A518H427</accession>
<sequence>MGGFYSLGLMFILVGAAGFTRRGLPFTSKKRLKGRRGRTVGGLCVAFGLLGIAVACWAGTPEERRHFRTLTLGIVVGVGGTLVVIRGSG</sequence>
<dbReference type="RefSeq" id="WP_145271322.1">
    <property type="nucleotide sequence ID" value="NZ_CP036426.1"/>
</dbReference>
<dbReference type="EMBL" id="CP036426">
    <property type="protein sequence ID" value="QDV35614.1"/>
    <property type="molecule type" value="Genomic_DNA"/>
</dbReference>
<dbReference type="AlphaFoldDB" id="A0A518H427"/>
<dbReference type="Proteomes" id="UP000317835">
    <property type="component" value="Chromosome"/>
</dbReference>